<sequence length="306" mass="33490">MTRYVIKRIFSMIVTLLIIGTLTFSIMHSIPGSPFTSERSLPPEIEQALMEKYGLDDPLWEQYLNYLGDLVQGDLGVSMQKLGVSVNDMISEGLPVSAQIGSVAVIVILALGIPIGVISALKQNSLIDHIVMFIATVGIAVPSFVVGTFMMYVFGEILGWIPAGGFDGWRSFIGPVIALAGFSLAYVTRLMRSSMLEVLRQDYIRTAKANGLSQLKVIGKHALKNALIPVVTYVGPMIASILTGSFVIEKIFALPGIGKYFTESVTNRDYTVIMSITLFYAAIYIFSVLLVDIAYAFIDPRIKLDD</sequence>
<dbReference type="Proteomes" id="UP000188605">
    <property type="component" value="Unassembled WGS sequence"/>
</dbReference>
<organism evidence="1 2">
    <name type="scientific">Candidatus Epulonipiscium fishelsonii</name>
    <dbReference type="NCBI Taxonomy" id="77094"/>
    <lineage>
        <taxon>Bacteria</taxon>
        <taxon>Bacillati</taxon>
        <taxon>Bacillota</taxon>
        <taxon>Clostridia</taxon>
        <taxon>Lachnospirales</taxon>
        <taxon>Lachnospiraceae</taxon>
        <taxon>Candidatus Epulonipiscium</taxon>
    </lineage>
</organism>
<comment type="caution">
    <text evidence="1">The sequence shown here is derived from an EMBL/GenBank/DDBJ whole genome shotgun (WGS) entry which is preliminary data.</text>
</comment>
<protein>
    <submittedName>
        <fullName evidence="1">Peptide ABC transporter permease</fullName>
    </submittedName>
</protein>
<name>A0ACC8X900_9FIRM</name>
<keyword evidence="2" id="KW-1185">Reference proteome</keyword>
<evidence type="ECO:0000313" key="2">
    <source>
        <dbReference type="Proteomes" id="UP000188605"/>
    </source>
</evidence>
<dbReference type="EMBL" id="LJDB01000087">
    <property type="protein sequence ID" value="ONI38477.1"/>
    <property type="molecule type" value="Genomic_DNA"/>
</dbReference>
<evidence type="ECO:0000313" key="1">
    <source>
        <dbReference type="EMBL" id="ONI38477.1"/>
    </source>
</evidence>
<accession>A0ACC8X900</accession>
<gene>
    <name evidence="1" type="ORF">AN396_10610</name>
</gene>
<proteinExistence type="predicted"/>
<reference evidence="1" key="1">
    <citation type="submission" date="2016-08" db="EMBL/GenBank/DDBJ databases">
        <authorList>
            <person name="Ngugi D.K."/>
            <person name="Miyake S."/>
            <person name="Stingl U."/>
        </authorList>
    </citation>
    <scope>NUCLEOTIDE SEQUENCE</scope>
    <source>
        <strain evidence="1">SCG-B11WGA-EpuloA1</strain>
    </source>
</reference>